<proteinExistence type="predicted"/>
<feature type="compositionally biased region" description="Polar residues" evidence="1">
    <location>
        <begin position="264"/>
        <end position="273"/>
    </location>
</feature>
<dbReference type="RefSeq" id="WP_115151071.1">
    <property type="nucleotide sequence ID" value="NZ_UGPP01000001.1"/>
</dbReference>
<accession>A0A378NPZ3</accession>
<evidence type="ECO:0000259" key="2">
    <source>
        <dbReference type="Pfam" id="PF13240"/>
    </source>
</evidence>
<dbReference type="Pfam" id="PF13240">
    <property type="entry name" value="Zn_Ribbon_1"/>
    <property type="match status" value="1"/>
</dbReference>
<dbReference type="AlphaFoldDB" id="A0A378NPZ3"/>
<name>A0A378NPZ3_9FIRM</name>
<dbReference type="InterPro" id="IPR026870">
    <property type="entry name" value="Zinc_ribbon_dom"/>
</dbReference>
<feature type="compositionally biased region" description="Low complexity" evidence="1">
    <location>
        <begin position="286"/>
        <end position="297"/>
    </location>
</feature>
<feature type="domain" description="Zinc-ribbon" evidence="2">
    <location>
        <begin position="4"/>
        <end position="25"/>
    </location>
</feature>
<evidence type="ECO:0000256" key="1">
    <source>
        <dbReference type="SAM" id="MobiDB-lite"/>
    </source>
</evidence>
<feature type="region of interest" description="Disordered" evidence="1">
    <location>
        <begin position="196"/>
        <end position="224"/>
    </location>
</feature>
<dbReference type="SUPFAM" id="SSF81901">
    <property type="entry name" value="HCP-like"/>
    <property type="match status" value="1"/>
</dbReference>
<organism evidence="3 4">
    <name type="scientific">Megamonas hypermegale</name>
    <dbReference type="NCBI Taxonomy" id="158847"/>
    <lineage>
        <taxon>Bacteria</taxon>
        <taxon>Bacillati</taxon>
        <taxon>Bacillota</taxon>
        <taxon>Negativicutes</taxon>
        <taxon>Selenomonadales</taxon>
        <taxon>Selenomonadaceae</taxon>
        <taxon>Megamonas</taxon>
    </lineage>
</organism>
<feature type="compositionally biased region" description="Polar residues" evidence="1">
    <location>
        <begin position="203"/>
        <end position="221"/>
    </location>
</feature>
<gene>
    <name evidence="3" type="ORF">NCTC10571_00579</name>
</gene>
<feature type="region of interest" description="Disordered" evidence="1">
    <location>
        <begin position="249"/>
        <end position="307"/>
    </location>
</feature>
<feature type="region of interest" description="Disordered" evidence="1">
    <location>
        <begin position="139"/>
        <end position="171"/>
    </location>
</feature>
<dbReference type="Proteomes" id="UP000255234">
    <property type="component" value="Unassembled WGS sequence"/>
</dbReference>
<dbReference type="EMBL" id="UGPP01000001">
    <property type="protein sequence ID" value="STY70442.1"/>
    <property type="molecule type" value="Genomic_DNA"/>
</dbReference>
<evidence type="ECO:0000313" key="3">
    <source>
        <dbReference type="EMBL" id="STY70442.1"/>
    </source>
</evidence>
<feature type="compositionally biased region" description="Low complexity" evidence="1">
    <location>
        <begin position="139"/>
        <end position="148"/>
    </location>
</feature>
<protein>
    <recommendedName>
        <fullName evidence="2">Zinc-ribbon domain-containing protein</fullName>
    </recommendedName>
</protein>
<feature type="compositionally biased region" description="Low complexity" evidence="1">
    <location>
        <begin position="156"/>
        <end position="168"/>
    </location>
</feature>
<reference evidence="3 4" key="1">
    <citation type="submission" date="2018-06" db="EMBL/GenBank/DDBJ databases">
        <authorList>
            <consortium name="Pathogen Informatics"/>
            <person name="Doyle S."/>
        </authorList>
    </citation>
    <scope>NUCLEOTIDE SEQUENCE [LARGE SCALE GENOMIC DNA]</scope>
    <source>
        <strain evidence="3 4">NCTC10571</strain>
    </source>
</reference>
<sequence length="307" mass="33526">MYKFCTHCGAKMPNENAFCTNCGAKFSQIPTPQQNMAPTNINYNTSNSNTMPPYMHNQQTQQINNMPNPNNMQMASQEFAIGQQYMDINNPQHNYIKAINHFQKSSLLGNQNAKFYMAMAYLYQAMDILKQSAPLQNNPSFSTNNFSSQASLFPQNPNNHGNQNNDNNSTLKNVGKYAAAAAVGAMASSMLHSASTASAAPHTDTNINTPDPANTISPTIDSSDDYIQTPEEFVTNVVDPLSTASEQITPADISDDGTNHVDNLDNNSDSTAAQEIEPSTDEDISSDNSGDDSSISDTFSNLFDDLW</sequence>
<evidence type="ECO:0000313" key="4">
    <source>
        <dbReference type="Proteomes" id="UP000255234"/>
    </source>
</evidence>